<reference evidence="9" key="1">
    <citation type="submission" date="2016-10" db="EMBL/GenBank/DDBJ databases">
        <authorList>
            <person name="Varghese N."/>
            <person name="Submissions S."/>
        </authorList>
    </citation>
    <scope>NUCLEOTIDE SEQUENCE [LARGE SCALE GENOMIC DNA]</scope>
    <source>
        <strain evidence="9">DSM 7165</strain>
    </source>
</reference>
<dbReference type="Pfam" id="PF00460">
    <property type="entry name" value="Flg_bb_rod"/>
    <property type="match status" value="1"/>
</dbReference>
<dbReference type="PANTHER" id="PTHR30435:SF12">
    <property type="entry name" value="FLAGELLAR BASAL BODY ROD PROTEIN FLGB"/>
    <property type="match status" value="1"/>
</dbReference>
<dbReference type="Proteomes" id="UP000242999">
    <property type="component" value="Unassembled WGS sequence"/>
</dbReference>
<dbReference type="PANTHER" id="PTHR30435">
    <property type="entry name" value="FLAGELLAR PROTEIN"/>
    <property type="match status" value="1"/>
</dbReference>
<evidence type="ECO:0000256" key="6">
    <source>
        <dbReference type="PIRNR" id="PIRNR002889"/>
    </source>
</evidence>
<evidence type="ECO:0000259" key="7">
    <source>
        <dbReference type="Pfam" id="PF00460"/>
    </source>
</evidence>
<evidence type="ECO:0000256" key="1">
    <source>
        <dbReference type="ARBA" id="ARBA00004117"/>
    </source>
</evidence>
<keyword evidence="8" id="KW-0282">Flagellum</keyword>
<evidence type="ECO:0000313" key="9">
    <source>
        <dbReference type="Proteomes" id="UP000242999"/>
    </source>
</evidence>
<dbReference type="EMBL" id="FNYH01000010">
    <property type="protein sequence ID" value="SEI77848.1"/>
    <property type="molecule type" value="Genomic_DNA"/>
</dbReference>
<dbReference type="PROSITE" id="PS00588">
    <property type="entry name" value="FLAGELLA_BB_ROD"/>
    <property type="match status" value="1"/>
</dbReference>
<dbReference type="InterPro" id="IPR019776">
    <property type="entry name" value="Flagellar_basal_body_rod_CS"/>
</dbReference>
<evidence type="ECO:0000256" key="3">
    <source>
        <dbReference type="ARBA" id="ARBA00014376"/>
    </source>
</evidence>
<dbReference type="STRING" id="64971.SAMN05421831_1109"/>
<dbReference type="PIRSF" id="PIRSF002889">
    <property type="entry name" value="Rod_FlgB"/>
    <property type="match status" value="1"/>
</dbReference>
<organism evidence="8 9">
    <name type="scientific">Allopseudospirillum japonicum</name>
    <dbReference type="NCBI Taxonomy" id="64971"/>
    <lineage>
        <taxon>Bacteria</taxon>
        <taxon>Pseudomonadati</taxon>
        <taxon>Pseudomonadota</taxon>
        <taxon>Gammaproteobacteria</taxon>
        <taxon>Oceanospirillales</taxon>
        <taxon>Oceanospirillaceae</taxon>
        <taxon>Allopseudospirillum</taxon>
    </lineage>
</organism>
<name>A0A1H6TCU6_9GAMM</name>
<evidence type="ECO:0000256" key="5">
    <source>
        <dbReference type="ARBA" id="ARBA00024934"/>
    </source>
</evidence>
<sequence>MPTINFDNALGIHPQAVQVRSQRAEILANNIANADTPGFKARDLDFQGMLKGEYDKRQRMELARTNASHIPAAVETHDSALKFRIPNQPAVDGNTVEADIEQGKFAQNSLQYQSSFTFLNSKFKGLSRALKSE</sequence>
<comment type="similarity">
    <text evidence="2 6">Belongs to the flagella basal body rod proteins family.</text>
</comment>
<dbReference type="RefSeq" id="WP_093310940.1">
    <property type="nucleotide sequence ID" value="NZ_FNYH01000010.1"/>
</dbReference>
<keyword evidence="8" id="KW-0969">Cilium</keyword>
<gene>
    <name evidence="8" type="ORF">SAMN05421831_1109</name>
</gene>
<dbReference type="AlphaFoldDB" id="A0A1H6TCU6"/>
<keyword evidence="4 6" id="KW-0975">Bacterial flagellum</keyword>
<keyword evidence="9" id="KW-1185">Reference proteome</keyword>
<dbReference type="InterPro" id="IPR001444">
    <property type="entry name" value="Flag_bb_rod_N"/>
</dbReference>
<protein>
    <recommendedName>
        <fullName evidence="3 6">Flagellar basal body rod protein FlgB</fullName>
    </recommendedName>
</protein>
<keyword evidence="8" id="KW-0966">Cell projection</keyword>
<dbReference type="GO" id="GO:0071978">
    <property type="term" value="P:bacterial-type flagellum-dependent swarming motility"/>
    <property type="evidence" value="ECO:0007669"/>
    <property type="project" value="TreeGrafter"/>
</dbReference>
<feature type="domain" description="Flagellar basal body rod protein N-terminal" evidence="7">
    <location>
        <begin position="18"/>
        <end position="40"/>
    </location>
</feature>
<dbReference type="GO" id="GO:0030694">
    <property type="term" value="C:bacterial-type flagellum basal body, rod"/>
    <property type="evidence" value="ECO:0007669"/>
    <property type="project" value="InterPro"/>
</dbReference>
<dbReference type="OrthoDB" id="9788334at2"/>
<proteinExistence type="inferred from homology"/>
<evidence type="ECO:0000313" key="8">
    <source>
        <dbReference type="EMBL" id="SEI77848.1"/>
    </source>
</evidence>
<evidence type="ECO:0000256" key="4">
    <source>
        <dbReference type="ARBA" id="ARBA00023143"/>
    </source>
</evidence>
<accession>A0A1H6TCU6</accession>
<evidence type="ECO:0000256" key="2">
    <source>
        <dbReference type="ARBA" id="ARBA00009677"/>
    </source>
</evidence>
<dbReference type="NCBIfam" id="TIGR01396">
    <property type="entry name" value="FlgB"/>
    <property type="match status" value="1"/>
</dbReference>
<comment type="subcellular location">
    <subcellularLocation>
        <location evidence="1 6">Bacterial flagellum basal body</location>
    </subcellularLocation>
</comment>
<comment type="subunit">
    <text evidence="6">The basal body constitutes a major portion of the flagellar organelle and consists of a number of rings mounted on a central rod.</text>
</comment>
<comment type="function">
    <text evidence="5 6">Structural component of flagellum, the bacterial motility apparatus. Part of the rod structure of flagellar basal body.</text>
</comment>
<dbReference type="InterPro" id="IPR006300">
    <property type="entry name" value="FlgB"/>
</dbReference>